<evidence type="ECO:0000256" key="1">
    <source>
        <dbReference type="SAM" id="MobiDB-lite"/>
    </source>
</evidence>
<feature type="region of interest" description="Disordered" evidence="1">
    <location>
        <begin position="1"/>
        <end position="22"/>
    </location>
</feature>
<dbReference type="EMBL" id="KL367474">
    <property type="protein sequence ID" value="KFD73269.1"/>
    <property type="molecule type" value="Genomic_DNA"/>
</dbReference>
<name>A0A085M1F9_9BILA</name>
<evidence type="ECO:0000313" key="3">
    <source>
        <dbReference type="EMBL" id="KFD73269.1"/>
    </source>
</evidence>
<protein>
    <submittedName>
        <fullName evidence="2">Uncharacterized protein</fullName>
    </submittedName>
</protein>
<dbReference type="AlphaFoldDB" id="A0A085M1F9"/>
<dbReference type="Proteomes" id="UP000030764">
    <property type="component" value="Unassembled WGS sequence"/>
</dbReference>
<sequence length="88" mass="9891">MKRYDALSMQPSRQKAPTYDGHRTSNDGVLVNAFFRSGDVTNFHIVNRELISLAKHVLPRFSCLDHPCALCKQFQAEGGSVGWSSHEQ</sequence>
<dbReference type="EMBL" id="KL363244">
    <property type="protein sequence ID" value="KFD51055.1"/>
    <property type="molecule type" value="Genomic_DNA"/>
</dbReference>
<evidence type="ECO:0000313" key="2">
    <source>
        <dbReference type="EMBL" id="KFD51055.1"/>
    </source>
</evidence>
<proteinExistence type="predicted"/>
<gene>
    <name evidence="2" type="ORF">M513_08096</name>
    <name evidence="3" type="ORF">M514_08096</name>
</gene>
<organism evidence="2 4">
    <name type="scientific">Trichuris suis</name>
    <name type="common">pig whipworm</name>
    <dbReference type="NCBI Taxonomy" id="68888"/>
    <lineage>
        <taxon>Eukaryota</taxon>
        <taxon>Metazoa</taxon>
        <taxon>Ecdysozoa</taxon>
        <taxon>Nematoda</taxon>
        <taxon>Enoplea</taxon>
        <taxon>Dorylaimia</taxon>
        <taxon>Trichinellida</taxon>
        <taxon>Trichuridae</taxon>
        <taxon>Trichuris</taxon>
    </lineage>
</organism>
<accession>A0A085M1F9</accession>
<keyword evidence="4" id="KW-1185">Reference proteome</keyword>
<reference evidence="2 4" key="1">
    <citation type="journal article" date="2014" name="Nat. Genet.">
        <title>Genome and transcriptome of the porcine whipworm Trichuris suis.</title>
        <authorList>
            <person name="Jex A.R."/>
            <person name="Nejsum P."/>
            <person name="Schwarz E.M."/>
            <person name="Hu L."/>
            <person name="Young N.D."/>
            <person name="Hall R.S."/>
            <person name="Korhonen P.K."/>
            <person name="Liao S."/>
            <person name="Thamsborg S."/>
            <person name="Xia J."/>
            <person name="Xu P."/>
            <person name="Wang S."/>
            <person name="Scheerlinck J.P."/>
            <person name="Hofmann A."/>
            <person name="Sternberg P.W."/>
            <person name="Wang J."/>
            <person name="Gasser R.B."/>
        </authorList>
    </citation>
    <scope>NUCLEOTIDE SEQUENCE [LARGE SCALE GENOMIC DNA]</scope>
    <source>
        <strain evidence="3">DCEP-RM93F</strain>
        <strain evidence="2">DCEP-RM93M</strain>
    </source>
</reference>
<dbReference type="Proteomes" id="UP000030758">
    <property type="component" value="Unassembled WGS sequence"/>
</dbReference>
<evidence type="ECO:0000313" key="4">
    <source>
        <dbReference type="Proteomes" id="UP000030764"/>
    </source>
</evidence>